<dbReference type="EMBL" id="HG793136">
    <property type="protein sequence ID" value="CRL19822.1"/>
    <property type="molecule type" value="Genomic_DNA"/>
</dbReference>
<accession>A0A0G4P0I7</accession>
<evidence type="ECO:0000256" key="1">
    <source>
        <dbReference type="SAM" id="MobiDB-lite"/>
    </source>
</evidence>
<protein>
    <submittedName>
        <fullName evidence="2">Str. FM013</fullName>
    </submittedName>
</protein>
<proteinExistence type="predicted"/>
<organism evidence="2 3">
    <name type="scientific">Penicillium camemberti (strain FM 013)</name>
    <dbReference type="NCBI Taxonomy" id="1429867"/>
    <lineage>
        <taxon>Eukaryota</taxon>
        <taxon>Fungi</taxon>
        <taxon>Dikarya</taxon>
        <taxon>Ascomycota</taxon>
        <taxon>Pezizomycotina</taxon>
        <taxon>Eurotiomycetes</taxon>
        <taxon>Eurotiomycetidae</taxon>
        <taxon>Eurotiales</taxon>
        <taxon>Aspergillaceae</taxon>
        <taxon>Penicillium</taxon>
    </lineage>
</organism>
<keyword evidence="3" id="KW-1185">Reference proteome</keyword>
<sequence length="81" mass="9028">MSDLPDGYVLESENQWLVILGLSEIAIRTLDEDRSCLGEINYRFSWEGSKPTPTEGKTTRPGISSPIPPPYCPWAPPWAPP</sequence>
<gene>
    <name evidence="2" type="ORF">PCAMFM013_S003g000614</name>
</gene>
<evidence type="ECO:0000313" key="2">
    <source>
        <dbReference type="EMBL" id="CRL19822.1"/>
    </source>
</evidence>
<reference evidence="2 3" key="1">
    <citation type="journal article" date="2014" name="Nat. Commun.">
        <title>Multiple recent horizontal transfers of a large genomic region in cheese making fungi.</title>
        <authorList>
            <person name="Cheeseman K."/>
            <person name="Ropars J."/>
            <person name="Renault P."/>
            <person name="Dupont J."/>
            <person name="Gouzy J."/>
            <person name="Branca A."/>
            <person name="Abraham A.L."/>
            <person name="Ceppi M."/>
            <person name="Conseiller E."/>
            <person name="Debuchy R."/>
            <person name="Malagnac F."/>
            <person name="Goarin A."/>
            <person name="Silar P."/>
            <person name="Lacoste S."/>
            <person name="Sallet E."/>
            <person name="Bensimon A."/>
            <person name="Giraud T."/>
            <person name="Brygoo Y."/>
        </authorList>
    </citation>
    <scope>NUCLEOTIDE SEQUENCE [LARGE SCALE GENOMIC DNA]</scope>
    <source>
        <strain evidence="3">FM 013</strain>
    </source>
</reference>
<evidence type="ECO:0000313" key="3">
    <source>
        <dbReference type="Proteomes" id="UP000053732"/>
    </source>
</evidence>
<name>A0A0G4P0I7_PENC3</name>
<dbReference type="AlphaFoldDB" id="A0A0G4P0I7"/>
<feature type="region of interest" description="Disordered" evidence="1">
    <location>
        <begin position="48"/>
        <end position="68"/>
    </location>
</feature>
<dbReference type="Proteomes" id="UP000053732">
    <property type="component" value="Unassembled WGS sequence"/>
</dbReference>